<dbReference type="Pfam" id="PF20431">
    <property type="entry name" value="E_motif"/>
    <property type="match status" value="1"/>
</dbReference>
<sequence>MYSKYGLVDESVRVFHEMGSKDVVSWNALLSNSLRNGMPREGLEVFQEMRKERVEFTEFTLCSLLKACSHLKAVRLGMQAHGVVVTLGRDLVILATALIDFYSDVGLIDRAIKVYGCLNCRNDSVLHNSFIAACVKNRKYKDAFLIMSTMRPNIVALTSILAACSERSDLGVGKQMHCVALRLCFVDDTQLSNALLDMYAKCGKINQAHAVFDGIPHKDVVSWTSMIAAYGSHGRGHEAIDLFTKMEQDGNGVLPNDVTILAVLSACSHSGLVEQGRECFKSVEGKYGLIPSSAHYACFIDILGRAGHVEEVWCLYNEMIKKGTKPTAAVWAALLNACAQDNDVLRGEFAVKHLFALEPDKPGIYVLVSNFYAAIGKWDIVDQLRLEMKNKGLFKDMGNSWFSVCHNDIETNKFMKFVSE</sequence>
<reference evidence="3" key="2">
    <citation type="submission" date="2020-07" db="EMBL/GenBank/DDBJ databases">
        <authorList>
            <person name="Vera ALvarez R."/>
            <person name="Arias-Moreno D.M."/>
            <person name="Jimenez-Jacinto V."/>
            <person name="Jimenez-Bremont J.F."/>
            <person name="Swaminathan K."/>
            <person name="Moose S.P."/>
            <person name="Guerrero-Gonzalez M.L."/>
            <person name="Marino-Ramirez L."/>
            <person name="Landsman D."/>
            <person name="Rodriguez-Kessler M."/>
            <person name="Delgado-Sanchez P."/>
        </authorList>
    </citation>
    <scope>NUCLEOTIDE SEQUENCE</scope>
    <source>
        <tissue evidence="3">Cladode</tissue>
    </source>
</reference>
<dbReference type="GO" id="GO:0003723">
    <property type="term" value="F:RNA binding"/>
    <property type="evidence" value="ECO:0007669"/>
    <property type="project" value="InterPro"/>
</dbReference>
<reference evidence="3" key="1">
    <citation type="journal article" date="2013" name="J. Plant Res.">
        <title>Effect of fungi and light on seed germination of three Opuntia species from semiarid lands of central Mexico.</title>
        <authorList>
            <person name="Delgado-Sanchez P."/>
            <person name="Jimenez-Bremont J.F."/>
            <person name="Guerrero-Gonzalez Mde L."/>
            <person name="Flores J."/>
        </authorList>
    </citation>
    <scope>NUCLEOTIDE SEQUENCE</scope>
    <source>
        <tissue evidence="3">Cladode</tissue>
    </source>
</reference>
<dbReference type="FunFam" id="1.25.40.10:FF:000090">
    <property type="entry name" value="Pentatricopeptide repeat-containing protein, chloroplastic"/>
    <property type="match status" value="1"/>
</dbReference>
<name>A0A7C9DB36_OPUST</name>
<feature type="repeat" description="PPR" evidence="2">
    <location>
        <begin position="22"/>
        <end position="56"/>
    </location>
</feature>
<dbReference type="PANTHER" id="PTHR47926:SF535">
    <property type="entry name" value="PENTACOTRIPEPTIDE-REPEAT REGION OF PRORP DOMAIN-CONTAINING PROTEIN"/>
    <property type="match status" value="1"/>
</dbReference>
<dbReference type="PROSITE" id="PS51375">
    <property type="entry name" value="PPR"/>
    <property type="match status" value="3"/>
</dbReference>
<evidence type="ECO:0000256" key="1">
    <source>
        <dbReference type="ARBA" id="ARBA00022737"/>
    </source>
</evidence>
<evidence type="ECO:0000313" key="3">
    <source>
        <dbReference type="EMBL" id="MBA4633029.1"/>
    </source>
</evidence>
<feature type="repeat" description="PPR" evidence="2">
    <location>
        <begin position="219"/>
        <end position="253"/>
    </location>
</feature>
<dbReference type="InterPro" id="IPR046848">
    <property type="entry name" value="E_motif"/>
</dbReference>
<organism evidence="3">
    <name type="scientific">Opuntia streptacantha</name>
    <name type="common">Prickly pear cactus</name>
    <name type="synonym">Opuntia cardona</name>
    <dbReference type="NCBI Taxonomy" id="393608"/>
    <lineage>
        <taxon>Eukaryota</taxon>
        <taxon>Viridiplantae</taxon>
        <taxon>Streptophyta</taxon>
        <taxon>Embryophyta</taxon>
        <taxon>Tracheophyta</taxon>
        <taxon>Spermatophyta</taxon>
        <taxon>Magnoliopsida</taxon>
        <taxon>eudicotyledons</taxon>
        <taxon>Gunneridae</taxon>
        <taxon>Pentapetalae</taxon>
        <taxon>Caryophyllales</taxon>
        <taxon>Cactineae</taxon>
        <taxon>Cactaceae</taxon>
        <taxon>Opuntioideae</taxon>
        <taxon>Opuntia</taxon>
    </lineage>
</organism>
<dbReference type="NCBIfam" id="TIGR00756">
    <property type="entry name" value="PPR"/>
    <property type="match status" value="3"/>
</dbReference>
<dbReference type="InterPro" id="IPR011990">
    <property type="entry name" value="TPR-like_helical_dom_sf"/>
</dbReference>
<dbReference type="EMBL" id="GISG01085186">
    <property type="protein sequence ID" value="MBA4633029.1"/>
    <property type="molecule type" value="Transcribed_RNA"/>
</dbReference>
<dbReference type="InterPro" id="IPR002885">
    <property type="entry name" value="PPR_rpt"/>
</dbReference>
<dbReference type="InterPro" id="IPR046960">
    <property type="entry name" value="PPR_At4g14850-like_plant"/>
</dbReference>
<protein>
    <submittedName>
        <fullName evidence="3">Uncharacterized protein</fullName>
    </submittedName>
</protein>
<proteinExistence type="predicted"/>
<dbReference type="PANTHER" id="PTHR47926">
    <property type="entry name" value="PENTATRICOPEPTIDE REPEAT-CONTAINING PROTEIN"/>
    <property type="match status" value="1"/>
</dbReference>
<dbReference type="Pfam" id="PF01535">
    <property type="entry name" value="PPR"/>
    <property type="match status" value="2"/>
</dbReference>
<dbReference type="AlphaFoldDB" id="A0A7C9DB36"/>
<dbReference type="GO" id="GO:0009451">
    <property type="term" value="P:RNA modification"/>
    <property type="evidence" value="ECO:0007669"/>
    <property type="project" value="InterPro"/>
</dbReference>
<feature type="repeat" description="PPR" evidence="2">
    <location>
        <begin position="292"/>
        <end position="326"/>
    </location>
</feature>
<dbReference type="Pfam" id="PF13041">
    <property type="entry name" value="PPR_2"/>
    <property type="match status" value="3"/>
</dbReference>
<accession>A0A7C9DB36</accession>
<dbReference type="Gene3D" id="1.25.40.10">
    <property type="entry name" value="Tetratricopeptide repeat domain"/>
    <property type="match status" value="4"/>
</dbReference>
<evidence type="ECO:0000256" key="2">
    <source>
        <dbReference type="PROSITE-ProRule" id="PRU00708"/>
    </source>
</evidence>
<keyword evidence="1" id="KW-0677">Repeat</keyword>